<evidence type="ECO:0000259" key="2">
    <source>
        <dbReference type="Pfam" id="PF18818"/>
    </source>
</evidence>
<dbReference type="InterPro" id="IPR013610">
    <property type="entry name" value="ArdC_N"/>
</dbReference>
<dbReference type="Pfam" id="PF18818">
    <property type="entry name" value="MPTase-PolyVal"/>
    <property type="match status" value="1"/>
</dbReference>
<feature type="domain" description="Polyvalent protein metallopeptidase" evidence="2">
    <location>
        <begin position="137"/>
        <end position="258"/>
    </location>
</feature>
<evidence type="ECO:0000259" key="1">
    <source>
        <dbReference type="Pfam" id="PF08401"/>
    </source>
</evidence>
<evidence type="ECO:0000313" key="4">
    <source>
        <dbReference type="EMBL" id="CAB4157997.1"/>
    </source>
</evidence>
<protein>
    <submittedName>
        <fullName evidence="4">COG4227 Antirestriction protein</fullName>
    </submittedName>
</protein>
<dbReference type="InterPro" id="IPR017113">
    <property type="entry name" value="Antirestriction_ArdC"/>
</dbReference>
<evidence type="ECO:0000313" key="3">
    <source>
        <dbReference type="EMBL" id="CAB4141354.1"/>
    </source>
</evidence>
<sequence>MTIYQEITDSIITELEKGAAPWVKPWNAPQGADKNIISQKPYRGINRLILAMRGLSYAVPAWGTYKQWEQLGGQVKKGEKGTKIVFWSQAKSTNPEGEEKAYQFAKAYFVFNVSQVEGIEIIPSGDTISDNARNESCDKRIAATGASIVHGGDTACYIPSADVIRMPELGVFQSSEHYYATAFHELAHWTSDKTRCNRDLSKGKFGNAEYAFEELVAELSAAFLCQHHQIKGDLRHAGYIGSWLKALKSDSKAIFKASGLAQQATDFLLACTQEKEELIAA</sequence>
<gene>
    <name evidence="3" type="ORF">UFOVP414_7</name>
    <name evidence="4" type="ORF">UFOVP687_50</name>
</gene>
<reference evidence="4" key="1">
    <citation type="submission" date="2020-04" db="EMBL/GenBank/DDBJ databases">
        <authorList>
            <person name="Chiriac C."/>
            <person name="Salcher M."/>
            <person name="Ghai R."/>
            <person name="Kavagutti S V."/>
        </authorList>
    </citation>
    <scope>NUCLEOTIDE SEQUENCE</scope>
</reference>
<dbReference type="EMBL" id="LR796389">
    <property type="protein sequence ID" value="CAB4141354.1"/>
    <property type="molecule type" value="Genomic_DNA"/>
</dbReference>
<feature type="domain" description="N-terminal" evidence="1">
    <location>
        <begin position="2"/>
        <end position="111"/>
    </location>
</feature>
<dbReference type="Pfam" id="PF08401">
    <property type="entry name" value="ArdcN"/>
    <property type="match status" value="1"/>
</dbReference>
<dbReference type="InterPro" id="IPR041459">
    <property type="entry name" value="MPTase-PolyVal"/>
</dbReference>
<organism evidence="4">
    <name type="scientific">uncultured Caudovirales phage</name>
    <dbReference type="NCBI Taxonomy" id="2100421"/>
    <lineage>
        <taxon>Viruses</taxon>
        <taxon>Duplodnaviria</taxon>
        <taxon>Heunggongvirae</taxon>
        <taxon>Uroviricota</taxon>
        <taxon>Caudoviricetes</taxon>
        <taxon>Peduoviridae</taxon>
        <taxon>Maltschvirus</taxon>
        <taxon>Maltschvirus maltsch</taxon>
    </lineage>
</organism>
<dbReference type="GO" id="GO:0003697">
    <property type="term" value="F:single-stranded DNA binding"/>
    <property type="evidence" value="ECO:0007669"/>
    <property type="project" value="InterPro"/>
</dbReference>
<name>A0A6J5NGS5_9CAUD</name>
<proteinExistence type="predicted"/>
<dbReference type="EMBL" id="LR796665">
    <property type="protein sequence ID" value="CAB4157997.1"/>
    <property type="molecule type" value="Genomic_DNA"/>
</dbReference>
<dbReference type="PIRSF" id="PIRSF037112">
    <property type="entry name" value="Antirestriction_ArdC"/>
    <property type="match status" value="1"/>
</dbReference>
<accession>A0A6J5NGS5</accession>